<dbReference type="Proteomes" id="UP000273326">
    <property type="component" value="Chromosome"/>
</dbReference>
<dbReference type="PANTHER" id="PTHR37804:SF1">
    <property type="entry name" value="CDAA REGULATORY PROTEIN CDAR"/>
    <property type="match status" value="1"/>
</dbReference>
<dbReference type="RefSeq" id="WP_126109761.1">
    <property type="nucleotide sequence ID" value="NZ_CP034465.1"/>
</dbReference>
<proteinExistence type="predicted"/>
<gene>
    <name evidence="2" type="ORF">EJN90_06965</name>
</gene>
<protein>
    <recommendedName>
        <fullName evidence="4">YbbR-like domain-containing protein</fullName>
    </recommendedName>
</protein>
<dbReference type="OrthoDB" id="2139417at2"/>
<keyword evidence="3" id="KW-1185">Reference proteome</keyword>
<feature type="compositionally biased region" description="Polar residues" evidence="1">
    <location>
        <begin position="325"/>
        <end position="339"/>
    </location>
</feature>
<organism evidence="2 3">
    <name type="scientific">Jeotgalibaca ciconiae</name>
    <dbReference type="NCBI Taxonomy" id="2496265"/>
    <lineage>
        <taxon>Bacteria</taxon>
        <taxon>Bacillati</taxon>
        <taxon>Bacillota</taxon>
        <taxon>Bacilli</taxon>
        <taxon>Lactobacillales</taxon>
        <taxon>Carnobacteriaceae</taxon>
        <taxon>Jeotgalibaca</taxon>
    </lineage>
</organism>
<dbReference type="KEGG" id="jeh:EJN90_06965"/>
<evidence type="ECO:0000256" key="1">
    <source>
        <dbReference type="SAM" id="MobiDB-lite"/>
    </source>
</evidence>
<dbReference type="PANTHER" id="PTHR37804">
    <property type="entry name" value="CDAA REGULATORY PROTEIN CDAR"/>
    <property type="match status" value="1"/>
</dbReference>
<dbReference type="EMBL" id="CP034465">
    <property type="protein sequence ID" value="AZP04392.1"/>
    <property type="molecule type" value="Genomic_DNA"/>
</dbReference>
<dbReference type="Gene3D" id="2.170.120.40">
    <property type="entry name" value="YbbR-like domain"/>
    <property type="match status" value="2"/>
</dbReference>
<evidence type="ECO:0000313" key="3">
    <source>
        <dbReference type="Proteomes" id="UP000273326"/>
    </source>
</evidence>
<name>A0A3S9HAI8_9LACT</name>
<dbReference type="AlphaFoldDB" id="A0A3S9HAI8"/>
<feature type="region of interest" description="Disordered" evidence="1">
    <location>
        <begin position="325"/>
        <end position="346"/>
    </location>
</feature>
<sequence>MNKKKQNLFENRWFIRIISLLASILLFSYVFSENYGLTTTNRNNAISTTRNETISNLPIQVNMDTDRYFISGLPETVVLSLSGPESVIVQTLSANDFSIVTEDLNLLGSGRHTIEIKVVNLSDELNYQITPSRVNVEIEEKVSIESPVEVSFDTSLVDEEYVSGEAVLNDDTVIVTGPSSTIDRIERIYVKVPTDINLTSDVDITTVVQVEDGNGNKLNVSVEPQEIDVKIPIEPYQKKVPLKVTQTGTPASGRTYELSVIGDGEVDLIGNRNLLAEVDEVPIEIDISNIRTDTVVTVPITSPLPTVTVSPIEVQVNVKVETTQTESAANRSSTSVQTINKKEEDD</sequence>
<dbReference type="Pfam" id="PF07949">
    <property type="entry name" value="YbbR"/>
    <property type="match status" value="3"/>
</dbReference>
<dbReference type="Gene3D" id="2.170.120.30">
    <property type="match status" value="1"/>
</dbReference>
<dbReference type="InterPro" id="IPR053154">
    <property type="entry name" value="c-di-AMP_regulator"/>
</dbReference>
<reference evidence="3" key="1">
    <citation type="submission" date="2018-12" db="EMBL/GenBank/DDBJ databases">
        <title>Complete genome sequencing of Jeotgalibaca sp. H21T32.</title>
        <authorList>
            <person name="Bae J.-W."/>
            <person name="Lee S.-Y."/>
        </authorList>
    </citation>
    <scope>NUCLEOTIDE SEQUENCE [LARGE SCALE GENOMIC DNA]</scope>
    <source>
        <strain evidence="3">H21T32</strain>
    </source>
</reference>
<dbReference type="InterPro" id="IPR012505">
    <property type="entry name" value="YbbR"/>
</dbReference>
<evidence type="ECO:0000313" key="2">
    <source>
        <dbReference type="EMBL" id="AZP04392.1"/>
    </source>
</evidence>
<accession>A0A3S9HAI8</accession>
<evidence type="ECO:0008006" key="4">
    <source>
        <dbReference type="Google" id="ProtNLM"/>
    </source>
</evidence>